<keyword evidence="1" id="KW-0812">Transmembrane</keyword>
<feature type="transmembrane region" description="Helical" evidence="1">
    <location>
        <begin position="109"/>
        <end position="128"/>
    </location>
</feature>
<dbReference type="NCBIfam" id="NF033724">
    <property type="entry name" value="P13_porin"/>
    <property type="match status" value="1"/>
</dbReference>
<proteinExistence type="predicted"/>
<name>A0ABR6PB82_9SPIR</name>
<dbReference type="RefSeq" id="WP_183221325.1">
    <property type="nucleotide sequence ID" value="NZ_CP179666.1"/>
</dbReference>
<sequence>MKKIITLIFIFGLTIQTFASEDKIGKGVGDISTTLKYESEKATVLAPFLLNFFLTLGIGSFVQGDYIGGGALLGTQVLGGILALTGYIIGGTATGPAQAITGTTLLGIGYLAITASYITGLIIPFTFANRHNADLRKKLGISLAGFEPNFDIGINGFQLSFKKSY</sequence>
<dbReference type="InterPro" id="IPR008420">
    <property type="entry name" value="Borrelia_P13"/>
</dbReference>
<reference evidence="2 3" key="1">
    <citation type="submission" date="2020-08" db="EMBL/GenBank/DDBJ databases">
        <title>Genomic Encyclopedia of Type Strains, Phase IV (KMG-IV): sequencing the most valuable type-strain genomes for metagenomic binning, comparative biology and taxonomic classification.</title>
        <authorList>
            <person name="Goeker M."/>
        </authorList>
    </citation>
    <scope>NUCLEOTIDE SEQUENCE [LARGE SCALE GENOMIC DNA]</scope>
    <source>
        <strain evidence="2 3">DSM 24625</strain>
    </source>
</reference>
<keyword evidence="3" id="KW-1185">Reference proteome</keyword>
<keyword evidence="1" id="KW-1133">Transmembrane helix</keyword>
<dbReference type="Pfam" id="PF05628">
    <property type="entry name" value="Borrelia_P13"/>
    <property type="match status" value="1"/>
</dbReference>
<evidence type="ECO:0000313" key="2">
    <source>
        <dbReference type="EMBL" id="MBB6043534.1"/>
    </source>
</evidence>
<dbReference type="Proteomes" id="UP000555838">
    <property type="component" value="Unassembled WGS sequence"/>
</dbReference>
<protein>
    <recommendedName>
        <fullName evidence="4">Borrelia membrane protein P13</fullName>
    </recommendedName>
</protein>
<evidence type="ECO:0000313" key="3">
    <source>
        <dbReference type="Proteomes" id="UP000555838"/>
    </source>
</evidence>
<feature type="transmembrane region" description="Helical" evidence="1">
    <location>
        <begin position="43"/>
        <end position="62"/>
    </location>
</feature>
<dbReference type="EMBL" id="JACHFG010000014">
    <property type="protein sequence ID" value="MBB6043534.1"/>
    <property type="molecule type" value="Genomic_DNA"/>
</dbReference>
<comment type="caution">
    <text evidence="2">The sequence shown here is derived from an EMBL/GenBank/DDBJ whole genome shotgun (WGS) entry which is preliminary data.</text>
</comment>
<organism evidence="2 3">
    <name type="scientific">Borreliella yangtzensis</name>
    <dbReference type="NCBI Taxonomy" id="683292"/>
    <lineage>
        <taxon>Bacteria</taxon>
        <taxon>Pseudomonadati</taxon>
        <taxon>Spirochaetota</taxon>
        <taxon>Spirochaetia</taxon>
        <taxon>Spirochaetales</taxon>
        <taxon>Borreliaceae</taxon>
        <taxon>Borreliella</taxon>
    </lineage>
</organism>
<evidence type="ECO:0000256" key="1">
    <source>
        <dbReference type="SAM" id="Phobius"/>
    </source>
</evidence>
<evidence type="ECO:0008006" key="4">
    <source>
        <dbReference type="Google" id="ProtNLM"/>
    </source>
</evidence>
<accession>A0ABR6PB82</accession>
<gene>
    <name evidence="2" type="ORF">HNP68_001156</name>
</gene>
<feature type="transmembrane region" description="Helical" evidence="1">
    <location>
        <begin position="69"/>
        <end position="89"/>
    </location>
</feature>
<keyword evidence="1" id="KW-0472">Membrane</keyword>